<protein>
    <recommendedName>
        <fullName evidence="2">Trichome birefringence-like C-terminal domain-containing protein</fullName>
    </recommendedName>
</protein>
<dbReference type="Pfam" id="PF13839">
    <property type="entry name" value="PC-Esterase"/>
    <property type="match status" value="1"/>
</dbReference>
<name>A0A3N7GGH0_POPTR</name>
<dbReference type="EMBL" id="CM009299">
    <property type="protein sequence ID" value="RQO96931.1"/>
    <property type="molecule type" value="Genomic_DNA"/>
</dbReference>
<evidence type="ECO:0000313" key="4">
    <source>
        <dbReference type="Proteomes" id="UP000006729"/>
    </source>
</evidence>
<dbReference type="GO" id="GO:0016413">
    <property type="term" value="F:O-acetyltransferase activity"/>
    <property type="evidence" value="ECO:0007669"/>
    <property type="project" value="InterPro"/>
</dbReference>
<dbReference type="Proteomes" id="UP000006729">
    <property type="component" value="Chromosome 10"/>
</dbReference>
<feature type="domain" description="Trichome birefringence-like C-terminal" evidence="2">
    <location>
        <begin position="1"/>
        <end position="116"/>
    </location>
</feature>
<reference evidence="3 4" key="1">
    <citation type="journal article" date="2006" name="Science">
        <title>The genome of black cottonwood, Populus trichocarpa (Torr. &amp; Gray).</title>
        <authorList>
            <person name="Tuskan G.A."/>
            <person name="Difazio S."/>
            <person name="Jansson S."/>
            <person name="Bohlmann J."/>
            <person name="Grigoriev I."/>
            <person name="Hellsten U."/>
            <person name="Putnam N."/>
            <person name="Ralph S."/>
            <person name="Rombauts S."/>
            <person name="Salamov A."/>
            <person name="Schein J."/>
            <person name="Sterck L."/>
            <person name="Aerts A."/>
            <person name="Bhalerao R.R."/>
            <person name="Bhalerao R.P."/>
            <person name="Blaudez D."/>
            <person name="Boerjan W."/>
            <person name="Brun A."/>
            <person name="Brunner A."/>
            <person name="Busov V."/>
            <person name="Campbell M."/>
            <person name="Carlson J."/>
            <person name="Chalot M."/>
            <person name="Chapman J."/>
            <person name="Chen G.L."/>
            <person name="Cooper D."/>
            <person name="Coutinho P.M."/>
            <person name="Couturier J."/>
            <person name="Covert S."/>
            <person name="Cronk Q."/>
            <person name="Cunningham R."/>
            <person name="Davis J."/>
            <person name="Degroeve S."/>
            <person name="Dejardin A."/>
            <person name="Depamphilis C."/>
            <person name="Detter J."/>
            <person name="Dirks B."/>
            <person name="Dubchak I."/>
            <person name="Duplessis S."/>
            <person name="Ehlting J."/>
            <person name="Ellis B."/>
            <person name="Gendler K."/>
            <person name="Goodstein D."/>
            <person name="Gribskov M."/>
            <person name="Grimwood J."/>
            <person name="Groover A."/>
            <person name="Gunter L."/>
            <person name="Hamberger B."/>
            <person name="Heinze B."/>
            <person name="Helariutta Y."/>
            <person name="Henrissat B."/>
            <person name="Holligan D."/>
            <person name="Holt R."/>
            <person name="Huang W."/>
            <person name="Islam-Faridi N."/>
            <person name="Jones S."/>
            <person name="Jones-Rhoades M."/>
            <person name="Jorgensen R."/>
            <person name="Joshi C."/>
            <person name="Kangasjarvi J."/>
            <person name="Karlsson J."/>
            <person name="Kelleher C."/>
            <person name="Kirkpatrick R."/>
            <person name="Kirst M."/>
            <person name="Kohler A."/>
            <person name="Kalluri U."/>
            <person name="Larimer F."/>
            <person name="Leebens-Mack J."/>
            <person name="Leple J.C."/>
            <person name="Locascio P."/>
            <person name="Lou Y."/>
            <person name="Lucas S."/>
            <person name="Martin F."/>
            <person name="Montanini B."/>
            <person name="Napoli C."/>
            <person name="Nelson D.R."/>
            <person name="Nelson C."/>
            <person name="Nieminen K."/>
            <person name="Nilsson O."/>
            <person name="Pereda V."/>
            <person name="Peter G."/>
            <person name="Philippe R."/>
            <person name="Pilate G."/>
            <person name="Poliakov A."/>
            <person name="Razumovskaya J."/>
            <person name="Richardson P."/>
            <person name="Rinaldi C."/>
            <person name="Ritland K."/>
            <person name="Rouze P."/>
            <person name="Ryaboy D."/>
            <person name="Schmutz J."/>
            <person name="Schrader J."/>
            <person name="Segerman B."/>
            <person name="Shin H."/>
            <person name="Siddiqui A."/>
            <person name="Sterky F."/>
            <person name="Terry A."/>
            <person name="Tsai C.J."/>
            <person name="Uberbacher E."/>
            <person name="Unneberg P."/>
            <person name="Vahala J."/>
            <person name="Wall K."/>
            <person name="Wessler S."/>
            <person name="Yang G."/>
            <person name="Yin T."/>
            <person name="Douglas C."/>
            <person name="Marra M."/>
            <person name="Sandberg G."/>
            <person name="Van de Peer Y."/>
            <person name="Rokhsar D."/>
        </authorList>
    </citation>
    <scope>NUCLEOTIDE SEQUENCE [LARGE SCALE GENOMIC DNA]</scope>
    <source>
        <strain evidence="4">cv. Nisqually</strain>
    </source>
</reference>
<proteinExistence type="inferred from homology"/>
<dbReference type="OMA" id="HERAQEW"/>
<dbReference type="SMR" id="A0A3N7GGH0"/>
<dbReference type="InterPro" id="IPR029962">
    <property type="entry name" value="TBL"/>
</dbReference>
<evidence type="ECO:0000313" key="3">
    <source>
        <dbReference type="EMBL" id="RQO96931.1"/>
    </source>
</evidence>
<organism evidence="3 4">
    <name type="scientific">Populus trichocarpa</name>
    <name type="common">Western balsam poplar</name>
    <name type="synonym">Populus balsamifera subsp. trichocarpa</name>
    <dbReference type="NCBI Taxonomy" id="3694"/>
    <lineage>
        <taxon>Eukaryota</taxon>
        <taxon>Viridiplantae</taxon>
        <taxon>Streptophyta</taxon>
        <taxon>Embryophyta</taxon>
        <taxon>Tracheophyta</taxon>
        <taxon>Spermatophyta</taxon>
        <taxon>Magnoliopsida</taxon>
        <taxon>eudicotyledons</taxon>
        <taxon>Gunneridae</taxon>
        <taxon>Pentapetalae</taxon>
        <taxon>rosids</taxon>
        <taxon>fabids</taxon>
        <taxon>Malpighiales</taxon>
        <taxon>Salicaceae</taxon>
        <taxon>Saliceae</taxon>
        <taxon>Populus</taxon>
    </lineage>
</organism>
<dbReference type="Gramene" id="Potri.010G187401.1.v4.1">
    <property type="protein sequence ID" value="Potri.010G187401.1.v4.1"/>
    <property type="gene ID" value="Potri.010G187401.v4.1"/>
</dbReference>
<evidence type="ECO:0000256" key="1">
    <source>
        <dbReference type="ARBA" id="ARBA00007727"/>
    </source>
</evidence>
<sequence>MSPTHVRSLDWDNPDGMKCANETKPILNKTKPLDVGTNWQLFAIAVNVTRSMKVPVNFLKVTTPSEYRKDAHTSIYTAVEGKLLSPEQKSDPLKHADCLHWCLPGLPDTWNELLYTYIISRT</sequence>
<dbReference type="PANTHER" id="PTHR32285:SF198">
    <property type="entry name" value="TRICHOME BIREFRINGENCE-LIKE N-TERMINAL DOMAIN-CONTAINING PROTEIN"/>
    <property type="match status" value="1"/>
</dbReference>
<dbReference type="STRING" id="3694.A0A3N7GGH0"/>
<keyword evidence="4" id="KW-1185">Reference proteome</keyword>
<evidence type="ECO:0000259" key="2">
    <source>
        <dbReference type="Pfam" id="PF13839"/>
    </source>
</evidence>
<accession>A0A3N7GGH0</accession>
<dbReference type="InParanoid" id="A0A3N7GGH0"/>
<gene>
    <name evidence="3" type="ORF">POPTR_010G187401</name>
</gene>
<dbReference type="InterPro" id="IPR026057">
    <property type="entry name" value="TBL_C"/>
</dbReference>
<dbReference type="PANTHER" id="PTHR32285">
    <property type="entry name" value="PROTEIN TRICHOME BIREFRINGENCE-LIKE 9-RELATED"/>
    <property type="match status" value="1"/>
</dbReference>
<dbReference type="AlphaFoldDB" id="A0A3N7GGH0"/>
<comment type="similarity">
    <text evidence="1">Belongs to the PC-esterase family. TBL subfamily.</text>
</comment>